<evidence type="ECO:0000259" key="2">
    <source>
        <dbReference type="Pfam" id="PF04149"/>
    </source>
</evidence>
<dbReference type="OrthoDB" id="3636733at2"/>
<gene>
    <name evidence="3" type="ORF">SAMN05216215_105930</name>
</gene>
<evidence type="ECO:0000313" key="4">
    <source>
        <dbReference type="Proteomes" id="UP000199529"/>
    </source>
</evidence>
<accession>A0A1H3S1F7</accession>
<dbReference type="RefSeq" id="WP_093276010.1">
    <property type="nucleotide sequence ID" value="NZ_FNOK01000059.1"/>
</dbReference>
<reference evidence="4" key="1">
    <citation type="submission" date="2016-10" db="EMBL/GenBank/DDBJ databases">
        <authorList>
            <person name="Varghese N."/>
            <person name="Submissions S."/>
        </authorList>
    </citation>
    <scope>NUCLEOTIDE SEQUENCE [LARGE SCALE GENOMIC DNA]</scope>
    <source>
        <strain evidence="4">CGMCC 4.3530</strain>
    </source>
</reference>
<evidence type="ECO:0000313" key="3">
    <source>
        <dbReference type="EMBL" id="SDZ31385.1"/>
    </source>
</evidence>
<dbReference type="AlphaFoldDB" id="A0A1H3S1F7"/>
<feature type="domain" description="DUF397" evidence="2">
    <location>
        <begin position="13"/>
        <end position="64"/>
    </location>
</feature>
<dbReference type="EMBL" id="FNOK01000059">
    <property type="protein sequence ID" value="SDZ31385.1"/>
    <property type="molecule type" value="Genomic_DNA"/>
</dbReference>
<proteinExistence type="predicted"/>
<dbReference type="Pfam" id="PF04149">
    <property type="entry name" value="DUF397"/>
    <property type="match status" value="1"/>
</dbReference>
<feature type="region of interest" description="Disordered" evidence="1">
    <location>
        <begin position="1"/>
        <end position="20"/>
    </location>
</feature>
<dbReference type="STRING" id="418495.SAMN05216215_105930"/>
<keyword evidence="4" id="KW-1185">Reference proteome</keyword>
<dbReference type="InterPro" id="IPR007278">
    <property type="entry name" value="DUF397"/>
</dbReference>
<protein>
    <recommendedName>
        <fullName evidence="2">DUF397 domain-containing protein</fullName>
    </recommendedName>
</protein>
<name>A0A1H3S1F7_9PSEU</name>
<organism evidence="3 4">
    <name type="scientific">Saccharopolyspora shandongensis</name>
    <dbReference type="NCBI Taxonomy" id="418495"/>
    <lineage>
        <taxon>Bacteria</taxon>
        <taxon>Bacillati</taxon>
        <taxon>Actinomycetota</taxon>
        <taxon>Actinomycetes</taxon>
        <taxon>Pseudonocardiales</taxon>
        <taxon>Pseudonocardiaceae</taxon>
        <taxon>Saccharopolyspora</taxon>
    </lineage>
</organism>
<dbReference type="Proteomes" id="UP000199529">
    <property type="component" value="Unassembled WGS sequence"/>
</dbReference>
<sequence>MKTAASSPKPTTGWFKSSFSNPSQACVEIRFEDGLVQVRDSKDRGEGPVIDVPGREWQTVLAEVAGLVPGGTNRAIRIVLHADGGAEFQPLPARSLALSYTAAEWDAFVAGVRAGEFDLPHSARPAA</sequence>
<evidence type="ECO:0000256" key="1">
    <source>
        <dbReference type="SAM" id="MobiDB-lite"/>
    </source>
</evidence>